<dbReference type="EMBL" id="OMOF01000771">
    <property type="protein sequence ID" value="SPF54741.1"/>
    <property type="molecule type" value="Genomic_DNA"/>
</dbReference>
<dbReference type="Proteomes" id="UP000238916">
    <property type="component" value="Unassembled WGS sequence"/>
</dbReference>
<sequence length="62" mass="6921">MEAKSSEFPFRPGDLIVHDTMSAGEVIGIDRDKAAYLIKFDDLGTARNIRLRAKIEAENGRN</sequence>
<gene>
    <name evidence="1" type="ORF">SBF1_7930001</name>
</gene>
<proteinExistence type="predicted"/>
<evidence type="ECO:0000313" key="1">
    <source>
        <dbReference type="EMBL" id="SPF54741.1"/>
    </source>
</evidence>
<evidence type="ECO:0000313" key="2">
    <source>
        <dbReference type="Proteomes" id="UP000238916"/>
    </source>
</evidence>
<name>A0A2U3LS18_9FIRM</name>
<accession>A0A2U3LS18</accession>
<organism evidence="1 2">
    <name type="scientific">Candidatus Desulfosporosinus infrequens</name>
    <dbReference type="NCBI Taxonomy" id="2043169"/>
    <lineage>
        <taxon>Bacteria</taxon>
        <taxon>Bacillati</taxon>
        <taxon>Bacillota</taxon>
        <taxon>Clostridia</taxon>
        <taxon>Eubacteriales</taxon>
        <taxon>Desulfitobacteriaceae</taxon>
        <taxon>Desulfosporosinus</taxon>
    </lineage>
</organism>
<dbReference type="AlphaFoldDB" id="A0A2U3LS18"/>
<protein>
    <submittedName>
        <fullName evidence="1">Uncharacterized protein</fullName>
    </submittedName>
</protein>
<reference evidence="2" key="1">
    <citation type="submission" date="2018-02" db="EMBL/GenBank/DDBJ databases">
        <authorList>
            <person name="Hausmann B."/>
        </authorList>
    </citation>
    <scope>NUCLEOTIDE SEQUENCE [LARGE SCALE GENOMIC DNA]</scope>
    <source>
        <strain evidence="2">Peat soil MAG SbF1</strain>
    </source>
</reference>